<keyword evidence="2" id="KW-1185">Reference proteome</keyword>
<reference evidence="1 2" key="1">
    <citation type="submission" date="2022-03" db="EMBL/GenBank/DDBJ databases">
        <title>Novel taxa within the pig intestine.</title>
        <authorList>
            <person name="Wylensek D."/>
            <person name="Bishof K."/>
            <person name="Afrizal A."/>
            <person name="Clavel T."/>
        </authorList>
    </citation>
    <scope>NUCLEOTIDE SEQUENCE [LARGE SCALE GENOMIC DNA]</scope>
    <source>
        <strain evidence="1 2">CLA-KB-P66</strain>
    </source>
</reference>
<evidence type="ECO:0000313" key="2">
    <source>
        <dbReference type="Proteomes" id="UP001275932"/>
    </source>
</evidence>
<comment type="caution">
    <text evidence="1">The sequence shown here is derived from an EMBL/GenBank/DDBJ whole genome shotgun (WGS) entry which is preliminary data.</text>
</comment>
<dbReference type="Proteomes" id="UP001275932">
    <property type="component" value="Unassembled WGS sequence"/>
</dbReference>
<gene>
    <name evidence="1" type="ORF">MOX91_07525</name>
</gene>
<dbReference type="RefSeq" id="WP_370397476.1">
    <property type="nucleotide sequence ID" value="NZ_JALBUT010000008.1"/>
</dbReference>
<sequence length="47" mass="5114">MGLYSLALSARLAPSGSFYDVKSYRLGLARYAALVVEPTSWLLVPPL</sequence>
<name>A0ABU4WKM0_9BACT</name>
<organism evidence="1 2">
    <name type="scientific">Intestinicryptomonas porci</name>
    <dbReference type="NCBI Taxonomy" id="2926320"/>
    <lineage>
        <taxon>Bacteria</taxon>
        <taxon>Pseudomonadati</taxon>
        <taxon>Verrucomicrobiota</taxon>
        <taxon>Opitutia</taxon>
        <taxon>Opitutales</taxon>
        <taxon>Intestinicryptomonaceae</taxon>
        <taxon>Intestinicryptomonas</taxon>
    </lineage>
</organism>
<proteinExistence type="predicted"/>
<protein>
    <submittedName>
        <fullName evidence="1">Uncharacterized protein</fullName>
    </submittedName>
</protein>
<accession>A0ABU4WKM0</accession>
<dbReference type="EMBL" id="JALBUT010000008">
    <property type="protein sequence ID" value="MDX8416022.1"/>
    <property type="molecule type" value="Genomic_DNA"/>
</dbReference>
<evidence type="ECO:0000313" key="1">
    <source>
        <dbReference type="EMBL" id="MDX8416022.1"/>
    </source>
</evidence>